<dbReference type="Proteomes" id="UP000318093">
    <property type="component" value="Unassembled WGS sequence"/>
</dbReference>
<feature type="non-terminal residue" evidence="1">
    <location>
        <position position="210"/>
    </location>
</feature>
<evidence type="ECO:0008006" key="3">
    <source>
        <dbReference type="Google" id="ProtNLM"/>
    </source>
</evidence>
<dbReference type="Gene3D" id="3.90.1530.10">
    <property type="entry name" value="Conserved hypothetical protein from pyrococcus furiosus pfu- 392566-001, ParB domain"/>
    <property type="match status" value="1"/>
</dbReference>
<dbReference type="AlphaFoldDB" id="A0A537J6M5"/>
<proteinExistence type="predicted"/>
<dbReference type="EMBL" id="VBAN01000347">
    <property type="protein sequence ID" value="TMI79199.1"/>
    <property type="molecule type" value="Genomic_DNA"/>
</dbReference>
<accession>A0A537J6M5</accession>
<comment type="caution">
    <text evidence="1">The sequence shown here is derived from an EMBL/GenBank/DDBJ whole genome shotgun (WGS) entry which is preliminary data.</text>
</comment>
<dbReference type="SUPFAM" id="SSF110849">
    <property type="entry name" value="ParB/Sulfiredoxin"/>
    <property type="match status" value="1"/>
</dbReference>
<evidence type="ECO:0000313" key="2">
    <source>
        <dbReference type="Proteomes" id="UP000318093"/>
    </source>
</evidence>
<dbReference type="InterPro" id="IPR036086">
    <property type="entry name" value="ParB/Sulfiredoxin_sf"/>
</dbReference>
<sequence length="210" mass="22581">MARPLPVLRIIEMTRLRLHEEPDPVRVERLVTAFRRDGVLRNPPVVVPSSPGARPEEGAVVLDGANRVTALLEAGAAHAAVQVVSYADPEVSLSTWRHYVGEKDGGALRDRAARHPGLPISPVRRAGEAADALARREAVAAIIDRRGAALVGPGTDPLAGPGPLGALVALYQPTHHVYRIDRGDLETLSDEYGPGTLVIFPEFRKEEILS</sequence>
<reference evidence="1 2" key="1">
    <citation type="journal article" date="2019" name="Nat. Microbiol.">
        <title>Mediterranean grassland soil C-N compound turnover is dependent on rainfall and depth, and is mediated by genomically divergent microorganisms.</title>
        <authorList>
            <person name="Diamond S."/>
            <person name="Andeer P.F."/>
            <person name="Li Z."/>
            <person name="Crits-Christoph A."/>
            <person name="Burstein D."/>
            <person name="Anantharaman K."/>
            <person name="Lane K.R."/>
            <person name="Thomas B.C."/>
            <person name="Pan C."/>
            <person name="Northen T.R."/>
            <person name="Banfield J.F."/>
        </authorList>
    </citation>
    <scope>NUCLEOTIDE SEQUENCE [LARGE SCALE GENOMIC DNA]</scope>
    <source>
        <strain evidence="1">NP_6</strain>
    </source>
</reference>
<evidence type="ECO:0000313" key="1">
    <source>
        <dbReference type="EMBL" id="TMI79199.1"/>
    </source>
</evidence>
<protein>
    <recommendedName>
        <fullName evidence="3">ParB/Sulfiredoxin domain-containing protein</fullName>
    </recommendedName>
</protein>
<gene>
    <name evidence="1" type="ORF">E6H03_10690</name>
</gene>
<organism evidence="1 2">
    <name type="scientific">Candidatus Segetimicrobium genomatis</name>
    <dbReference type="NCBI Taxonomy" id="2569760"/>
    <lineage>
        <taxon>Bacteria</taxon>
        <taxon>Bacillati</taxon>
        <taxon>Candidatus Sysuimicrobiota</taxon>
        <taxon>Candidatus Sysuimicrobiia</taxon>
        <taxon>Candidatus Sysuimicrobiales</taxon>
        <taxon>Candidatus Segetimicrobiaceae</taxon>
        <taxon>Candidatus Segetimicrobium</taxon>
    </lineage>
</organism>
<name>A0A537J6M5_9BACT</name>